<proteinExistence type="predicted"/>
<dbReference type="AlphaFoldDB" id="A0A813F2C5"/>
<protein>
    <submittedName>
        <fullName evidence="2">Uncharacterized protein</fullName>
    </submittedName>
</protein>
<feature type="transmembrane region" description="Helical" evidence="1">
    <location>
        <begin position="111"/>
        <end position="129"/>
    </location>
</feature>
<feature type="transmembrane region" description="Helical" evidence="1">
    <location>
        <begin position="135"/>
        <end position="158"/>
    </location>
</feature>
<accession>A0A813F2C5</accession>
<dbReference type="Pfam" id="PF07690">
    <property type="entry name" value="MFS_1"/>
    <property type="match status" value="1"/>
</dbReference>
<dbReference type="OMA" id="INCAAWF"/>
<feature type="non-terminal residue" evidence="2">
    <location>
        <position position="1"/>
    </location>
</feature>
<dbReference type="SUPFAM" id="SSF103473">
    <property type="entry name" value="MFS general substrate transporter"/>
    <property type="match status" value="1"/>
</dbReference>
<dbReference type="GO" id="GO:0022857">
    <property type="term" value="F:transmembrane transporter activity"/>
    <property type="evidence" value="ECO:0007669"/>
    <property type="project" value="InterPro"/>
</dbReference>
<dbReference type="EMBL" id="CAJNNV010022885">
    <property type="protein sequence ID" value="CAE8608386.1"/>
    <property type="molecule type" value="Genomic_DNA"/>
</dbReference>
<feature type="transmembrane region" description="Helical" evidence="1">
    <location>
        <begin position="203"/>
        <end position="221"/>
    </location>
</feature>
<name>A0A813F2C5_POLGL</name>
<keyword evidence="3" id="KW-1185">Reference proteome</keyword>
<organism evidence="2 3">
    <name type="scientific">Polarella glacialis</name>
    <name type="common">Dinoflagellate</name>
    <dbReference type="NCBI Taxonomy" id="89957"/>
    <lineage>
        <taxon>Eukaryota</taxon>
        <taxon>Sar</taxon>
        <taxon>Alveolata</taxon>
        <taxon>Dinophyceae</taxon>
        <taxon>Suessiales</taxon>
        <taxon>Suessiaceae</taxon>
        <taxon>Polarella</taxon>
    </lineage>
</organism>
<dbReference type="InterPro" id="IPR036259">
    <property type="entry name" value="MFS_trans_sf"/>
</dbReference>
<keyword evidence="1" id="KW-0812">Transmembrane</keyword>
<keyword evidence="1" id="KW-1133">Transmembrane helix</keyword>
<gene>
    <name evidence="2" type="ORF">PGLA1383_LOCUS26249</name>
</gene>
<dbReference type="InterPro" id="IPR011701">
    <property type="entry name" value="MFS"/>
</dbReference>
<dbReference type="OrthoDB" id="419616at2759"/>
<feature type="transmembrane region" description="Helical" evidence="1">
    <location>
        <begin position="179"/>
        <end position="197"/>
    </location>
</feature>
<dbReference type="Gene3D" id="1.20.1250.20">
    <property type="entry name" value="MFS general substrate transporter like domains"/>
    <property type="match status" value="1"/>
</dbReference>
<sequence length="225" mass="22773">IPETMPRSTAGAGRPTKEPSLPLLSWLKQMRAQWGLLLRDSEVRAALGINCAAWFAHAGANMTLLPLMLAGGQLALSPAQIGSVFAAQSALNLLLTGPAASATDRFGPGNVIAPSLAMTTVAIALFPLAEDLMQASAVLALWTAGGSLLSSAPTVMAANHVAPEARSQALAMVRTVGDLGLLAGATSVGLAATAFGAGPAMQGTAALLGTVTSGYFARQMLRRAA</sequence>
<dbReference type="Proteomes" id="UP000654075">
    <property type="component" value="Unassembled WGS sequence"/>
</dbReference>
<reference evidence="2" key="1">
    <citation type="submission" date="2021-02" db="EMBL/GenBank/DDBJ databases">
        <authorList>
            <person name="Dougan E. K."/>
            <person name="Rhodes N."/>
            <person name="Thang M."/>
            <person name="Chan C."/>
        </authorList>
    </citation>
    <scope>NUCLEOTIDE SEQUENCE</scope>
</reference>
<evidence type="ECO:0000313" key="3">
    <source>
        <dbReference type="Proteomes" id="UP000654075"/>
    </source>
</evidence>
<evidence type="ECO:0000313" key="2">
    <source>
        <dbReference type="EMBL" id="CAE8608386.1"/>
    </source>
</evidence>
<comment type="caution">
    <text evidence="2">The sequence shown here is derived from an EMBL/GenBank/DDBJ whole genome shotgun (WGS) entry which is preliminary data.</text>
</comment>
<evidence type="ECO:0000256" key="1">
    <source>
        <dbReference type="SAM" id="Phobius"/>
    </source>
</evidence>
<keyword evidence="1" id="KW-0472">Membrane</keyword>